<dbReference type="InterPro" id="IPR002931">
    <property type="entry name" value="Transglutaminase-like"/>
</dbReference>
<dbReference type="GeneID" id="88225387"/>
<accession>Q60BK0</accession>
<organism evidence="4 5">
    <name type="scientific">Methylococcus capsulatus (strain ATCC 33009 / NCIMB 11132 / Bath)</name>
    <dbReference type="NCBI Taxonomy" id="243233"/>
    <lineage>
        <taxon>Bacteria</taxon>
        <taxon>Pseudomonadati</taxon>
        <taxon>Pseudomonadota</taxon>
        <taxon>Gammaproteobacteria</taxon>
        <taxon>Methylococcales</taxon>
        <taxon>Methylococcaceae</taxon>
        <taxon>Methylococcus</taxon>
    </lineage>
</organism>
<keyword evidence="2" id="KW-0472">Membrane</keyword>
<sequence>MTHPSSLPPELLRRNLPLLCAALALVVTPHWADLPPAFPGFVWLACGWRLAALYRKAPPPSRIGLFLLTLAGAGLVYLHFHKFYGREGGTALFLVGLGLKLLEMHSLRDLYLVVYLALFVAVTEYLFSQSIPIAAHTLGVVTLLMSCLIGLNGGENLGLAGRLRLGAKMVLQAVPVMVVLFLFLPRIAGPLWKLPEDEPGGTTGLSDSMEPGAISRLGLSRETAFRVDFEGAPPPPQERYWRGPVFWKYDGRRWTAGYDQPLPARRPPQTAGASYRYVLTLEPQRRRWVFALETAETFPAELTRAEDGFLLAAEPIRERRRYLLSSRPAAAFDALSESERRRALQLPGMPDERVRALVDGWLLEDPSADAVAQRALRHFREQPFIYSLRPPAIDGDPIAGFLFETRRGFCEHYAGAFVYLMRVAGIPARVVTGYQGGHWNPVGHFLEVSQADAHAWAEIWIDGNGWTRIDPTAAVAPERIERELAFEADADGAVVFASPVAEALGQRLSSLRGLIREAGLLWDAVDHAWVQWVLAYGPENQGRFLERLGVVDWNRLVYWLTGLLGLLALISFILLWPRCRPAADPALRVYLRVAGKLERQGLVRAPAEGMRDFAARVARSRPDLAESFGRFTALFLAIRYGGMVQPAELERLKALGREIPSRQRGSHQHRGFPDLDAGAEGIAGTTAEAAQHHGPQGPGGRRGHD</sequence>
<dbReference type="RefSeq" id="WP_010959825.1">
    <property type="nucleotide sequence ID" value="NC_002977.6"/>
</dbReference>
<feature type="transmembrane region" description="Helical" evidence="2">
    <location>
        <begin position="556"/>
        <end position="576"/>
    </location>
</feature>
<dbReference type="InterPro" id="IPR025403">
    <property type="entry name" value="TgpA-like_C"/>
</dbReference>
<feature type="domain" description="Transglutaminase-like" evidence="3">
    <location>
        <begin position="402"/>
        <end position="473"/>
    </location>
</feature>
<dbReference type="STRING" id="243233.MCA0466"/>
<dbReference type="Pfam" id="PF01841">
    <property type="entry name" value="Transglut_core"/>
    <property type="match status" value="1"/>
</dbReference>
<feature type="region of interest" description="Disordered" evidence="1">
    <location>
        <begin position="660"/>
        <end position="679"/>
    </location>
</feature>
<feature type="compositionally biased region" description="Gly residues" evidence="1">
    <location>
        <begin position="696"/>
        <end position="705"/>
    </location>
</feature>
<reference evidence="4 5" key="1">
    <citation type="journal article" date="2004" name="PLoS Biol.">
        <title>Genomic insights into methanotrophy: the complete genome sequence of Methylococcus capsulatus (Bath).</title>
        <authorList>
            <person name="Ward N.L."/>
            <person name="Larsen O."/>
            <person name="Sakwa J."/>
            <person name="Bruseth L."/>
            <person name="Khouri H.M."/>
            <person name="Durkin A.S."/>
            <person name="Dimitrov G."/>
            <person name="Jiang L."/>
            <person name="Scanlan D."/>
            <person name="Kang K.H."/>
            <person name="Lewis M.R."/>
            <person name="Nelson K.E."/>
            <person name="Methe B.A."/>
            <person name="Wu M."/>
            <person name="Heidelberg J.F."/>
            <person name="Paulsen I.T."/>
            <person name="Fouts D.E."/>
            <person name="Ravel J."/>
            <person name="Tettelin H."/>
            <person name="Ren Q."/>
            <person name="Read T.D."/>
            <person name="DeBoy R.T."/>
            <person name="Seshadri R."/>
            <person name="Salzberg S.L."/>
            <person name="Jensen H.B."/>
            <person name="Birkeland N.K."/>
            <person name="Nelson W.C."/>
            <person name="Dodson R.J."/>
            <person name="Grindhaug S.H."/>
            <person name="Holt I.E."/>
            <person name="Eidhammer I."/>
            <person name="Jonasen I."/>
            <person name="Vanaken S."/>
            <person name="Utterback T.R."/>
            <person name="Feldblyum T.V."/>
            <person name="Fraser C.M."/>
            <person name="Lillehaug J.R."/>
            <person name="Eisen J.A."/>
        </authorList>
    </citation>
    <scope>NUCLEOTIDE SEQUENCE [LARGE SCALE GENOMIC DNA]</scope>
    <source>
        <strain evidence="5">ATCC 33009 / NCIMB 11132 / Bath</strain>
    </source>
</reference>
<protein>
    <submittedName>
        <fullName evidence="4">Transglutaminase family protein</fullName>
    </submittedName>
</protein>
<evidence type="ECO:0000256" key="1">
    <source>
        <dbReference type="SAM" id="MobiDB-lite"/>
    </source>
</evidence>
<evidence type="ECO:0000313" key="4">
    <source>
        <dbReference type="EMBL" id="AAU90356.1"/>
    </source>
</evidence>
<feature type="region of interest" description="Disordered" evidence="1">
    <location>
        <begin position="684"/>
        <end position="705"/>
    </location>
</feature>
<feature type="compositionally biased region" description="Low complexity" evidence="1">
    <location>
        <begin position="684"/>
        <end position="695"/>
    </location>
</feature>
<dbReference type="InterPro" id="IPR038765">
    <property type="entry name" value="Papain-like_cys_pep_sf"/>
</dbReference>
<dbReference type="Gene3D" id="3.10.620.30">
    <property type="match status" value="1"/>
</dbReference>
<keyword evidence="2" id="KW-0812">Transmembrane</keyword>
<keyword evidence="2" id="KW-1133">Transmembrane helix</keyword>
<feature type="transmembrane region" description="Helical" evidence="2">
    <location>
        <begin position="165"/>
        <end position="184"/>
    </location>
</feature>
<dbReference type="Pfam" id="PF13559">
    <property type="entry name" value="DUF4129"/>
    <property type="match status" value="1"/>
</dbReference>
<feature type="transmembrane region" description="Helical" evidence="2">
    <location>
        <begin position="110"/>
        <end position="127"/>
    </location>
</feature>
<dbReference type="InterPro" id="IPR021878">
    <property type="entry name" value="TgpA_N"/>
</dbReference>
<dbReference type="Proteomes" id="UP000006821">
    <property type="component" value="Chromosome"/>
</dbReference>
<dbReference type="AlphaFoldDB" id="Q60BK0"/>
<dbReference type="InterPro" id="IPR052901">
    <property type="entry name" value="Bact_TGase-like"/>
</dbReference>
<dbReference type="Pfam" id="PF11992">
    <property type="entry name" value="TgpA_N"/>
    <property type="match status" value="1"/>
</dbReference>
<dbReference type="PANTHER" id="PTHR42736:SF1">
    <property type="entry name" value="PROTEIN-GLUTAMINE GAMMA-GLUTAMYLTRANSFERASE"/>
    <property type="match status" value="1"/>
</dbReference>
<dbReference type="SMART" id="SM00460">
    <property type="entry name" value="TGc"/>
    <property type="match status" value="1"/>
</dbReference>
<dbReference type="eggNOG" id="COG1305">
    <property type="taxonomic scope" value="Bacteria"/>
</dbReference>
<name>Q60BK0_METCA</name>
<dbReference type="PANTHER" id="PTHR42736">
    <property type="entry name" value="PROTEIN-GLUTAMINE GAMMA-GLUTAMYLTRANSFERASE"/>
    <property type="match status" value="1"/>
</dbReference>
<feature type="transmembrane region" description="Helical" evidence="2">
    <location>
        <begin position="63"/>
        <end position="80"/>
    </location>
</feature>
<dbReference type="KEGG" id="mca:MCA0466"/>
<dbReference type="SUPFAM" id="SSF54001">
    <property type="entry name" value="Cysteine proteinases"/>
    <property type="match status" value="1"/>
</dbReference>
<evidence type="ECO:0000256" key="2">
    <source>
        <dbReference type="SAM" id="Phobius"/>
    </source>
</evidence>
<proteinExistence type="predicted"/>
<feature type="transmembrane region" description="Helical" evidence="2">
    <location>
        <begin position="133"/>
        <end position="153"/>
    </location>
</feature>
<gene>
    <name evidence="4" type="ordered locus">MCA0466</name>
</gene>
<dbReference type="HOGENOM" id="CLU_012397_0_0_6"/>
<evidence type="ECO:0000313" key="5">
    <source>
        <dbReference type="Proteomes" id="UP000006821"/>
    </source>
</evidence>
<evidence type="ECO:0000259" key="3">
    <source>
        <dbReference type="SMART" id="SM00460"/>
    </source>
</evidence>
<dbReference type="EMBL" id="AE017282">
    <property type="protein sequence ID" value="AAU90356.1"/>
    <property type="molecule type" value="Genomic_DNA"/>
</dbReference>